<evidence type="ECO:0000256" key="4">
    <source>
        <dbReference type="ARBA" id="ARBA00022449"/>
    </source>
</evidence>
<feature type="domain" description="Cation/H+ exchanger transmembrane" evidence="10">
    <location>
        <begin position="15"/>
        <end position="388"/>
    </location>
</feature>
<reference evidence="11 12" key="1">
    <citation type="submission" date="2019-06" db="EMBL/GenBank/DDBJ databases">
        <title>Rhodococcus spaelei sp. nov., isolated from a cave.</title>
        <authorList>
            <person name="Lee S.D."/>
        </authorList>
    </citation>
    <scope>NUCLEOTIDE SEQUENCE [LARGE SCALE GENOMIC DNA]</scope>
    <source>
        <strain evidence="11 12">C9-5</strain>
    </source>
</reference>
<keyword evidence="4" id="KW-0050">Antiport</keyword>
<dbReference type="OrthoDB" id="9793589at2"/>
<keyword evidence="12" id="KW-1185">Reference proteome</keyword>
<evidence type="ECO:0000256" key="3">
    <source>
        <dbReference type="ARBA" id="ARBA00022448"/>
    </source>
</evidence>
<keyword evidence="5 9" id="KW-0812">Transmembrane</keyword>
<dbReference type="EMBL" id="VIGH01000007">
    <property type="protein sequence ID" value="TQF67174.1"/>
    <property type="molecule type" value="Genomic_DNA"/>
</dbReference>
<feature type="transmembrane region" description="Helical" evidence="9">
    <location>
        <begin position="33"/>
        <end position="53"/>
    </location>
</feature>
<comment type="caution">
    <text evidence="11">The sequence shown here is derived from an EMBL/GenBank/DDBJ whole genome shotgun (WGS) entry which is preliminary data.</text>
</comment>
<evidence type="ECO:0000256" key="6">
    <source>
        <dbReference type="ARBA" id="ARBA00022989"/>
    </source>
</evidence>
<proteinExistence type="inferred from homology"/>
<accession>A0A541B4C1</accession>
<dbReference type="InterPro" id="IPR038770">
    <property type="entry name" value="Na+/solute_symporter_sf"/>
</dbReference>
<feature type="transmembrane region" description="Helical" evidence="9">
    <location>
        <begin position="224"/>
        <end position="248"/>
    </location>
</feature>
<dbReference type="AlphaFoldDB" id="A0A541B4C1"/>
<comment type="subcellular location">
    <subcellularLocation>
        <location evidence="1">Membrane</location>
        <topology evidence="1">Multi-pass membrane protein</topology>
    </subcellularLocation>
</comment>
<dbReference type="GO" id="GO:0015297">
    <property type="term" value="F:antiporter activity"/>
    <property type="evidence" value="ECO:0007669"/>
    <property type="project" value="UniProtKB-KW"/>
</dbReference>
<comment type="similarity">
    <text evidence="2">Belongs to the monovalent cation:proton antiporter 2 (CPA2) transporter (TC 2.A.37) family.</text>
</comment>
<feature type="transmembrane region" description="Helical" evidence="9">
    <location>
        <begin position="370"/>
        <end position="390"/>
    </location>
</feature>
<sequence length="399" mass="40845">MPSVGASLFWIALCAVIAPLLAGLVPRKLVPEVVLLLIAGIVIGPHVLDIAVAGSEIGLLRELGLGMLFLLAGYEIDTSELSGRGGRRALVTWLGCLVLAFAVVGLLGLTGAINAEIAVAIALTSTALGTLLPILKDSGMLETRLGRTVLNHGAFGELGPVVAMAVLLGSRGALASLLVLAAFAALAVAVAYIPASVRREGSKLLAIIRLGSETTAQTTVRLTILLLVTLGALATIFDLDIILGAFAAGFILRRTVPAGDEKLEAKLDGLAFGLLIPVFFITSGMAIDVKAVAAAPGVLIAFLLLILLVRGLPVFFAERFDRGPAGTDAPPTVRDRGRVALYAATGLPLIVAVTEVAVDAGQMTTANASILVAAGAITVLVLPLSASLLAPKPVEAHVR</sequence>
<evidence type="ECO:0000256" key="2">
    <source>
        <dbReference type="ARBA" id="ARBA00005551"/>
    </source>
</evidence>
<name>A0A541B4C1_9NOCA</name>
<dbReference type="Pfam" id="PF00999">
    <property type="entry name" value="Na_H_Exchanger"/>
    <property type="match status" value="1"/>
</dbReference>
<dbReference type="PANTHER" id="PTHR43562">
    <property type="entry name" value="NAPA-TYPE SODIUM/HYDROGEN ANTIPORTER"/>
    <property type="match status" value="1"/>
</dbReference>
<feature type="transmembrane region" description="Helical" evidence="9">
    <location>
        <begin position="174"/>
        <end position="195"/>
    </location>
</feature>
<organism evidence="11 12">
    <name type="scientific">Rhodococcus spelaei</name>
    <dbReference type="NCBI Taxonomy" id="2546320"/>
    <lineage>
        <taxon>Bacteria</taxon>
        <taxon>Bacillati</taxon>
        <taxon>Actinomycetota</taxon>
        <taxon>Actinomycetes</taxon>
        <taxon>Mycobacteriales</taxon>
        <taxon>Nocardiaceae</taxon>
        <taxon>Rhodococcus</taxon>
    </lineage>
</organism>
<dbReference type="GO" id="GO:1902600">
    <property type="term" value="P:proton transmembrane transport"/>
    <property type="evidence" value="ECO:0007669"/>
    <property type="project" value="InterPro"/>
</dbReference>
<evidence type="ECO:0000313" key="12">
    <source>
        <dbReference type="Proteomes" id="UP000316256"/>
    </source>
</evidence>
<feature type="transmembrane region" description="Helical" evidence="9">
    <location>
        <begin position="339"/>
        <end position="358"/>
    </location>
</feature>
<evidence type="ECO:0000256" key="8">
    <source>
        <dbReference type="ARBA" id="ARBA00023136"/>
    </source>
</evidence>
<dbReference type="InterPro" id="IPR006153">
    <property type="entry name" value="Cation/H_exchanger_TM"/>
</dbReference>
<keyword evidence="8 9" id="KW-0472">Membrane</keyword>
<dbReference type="GO" id="GO:0016020">
    <property type="term" value="C:membrane"/>
    <property type="evidence" value="ECO:0007669"/>
    <property type="project" value="UniProtKB-SubCell"/>
</dbReference>
<evidence type="ECO:0000256" key="1">
    <source>
        <dbReference type="ARBA" id="ARBA00004141"/>
    </source>
</evidence>
<feature type="transmembrane region" description="Helical" evidence="9">
    <location>
        <begin position="293"/>
        <end position="318"/>
    </location>
</feature>
<feature type="transmembrane region" description="Helical" evidence="9">
    <location>
        <begin position="59"/>
        <end position="77"/>
    </location>
</feature>
<dbReference type="PANTHER" id="PTHR43562:SF1">
    <property type="entry name" value="NA(+)_H(+) ANTIPORTER YJBQ-RELATED"/>
    <property type="match status" value="1"/>
</dbReference>
<dbReference type="RefSeq" id="WP_142101235.1">
    <property type="nucleotide sequence ID" value="NZ_VIGH01000007.1"/>
</dbReference>
<feature type="transmembrane region" description="Helical" evidence="9">
    <location>
        <begin position="269"/>
        <end position="287"/>
    </location>
</feature>
<keyword evidence="6 9" id="KW-1133">Transmembrane helix</keyword>
<evidence type="ECO:0000313" key="11">
    <source>
        <dbReference type="EMBL" id="TQF67174.1"/>
    </source>
</evidence>
<feature type="transmembrane region" description="Helical" evidence="9">
    <location>
        <begin position="89"/>
        <end position="111"/>
    </location>
</feature>
<feature type="transmembrane region" description="Helical" evidence="9">
    <location>
        <begin position="117"/>
        <end position="135"/>
    </location>
</feature>
<keyword evidence="3" id="KW-0813">Transport</keyword>
<keyword evidence="7" id="KW-0406">Ion transport</keyword>
<dbReference type="Proteomes" id="UP000316256">
    <property type="component" value="Unassembled WGS sequence"/>
</dbReference>
<evidence type="ECO:0000256" key="9">
    <source>
        <dbReference type="SAM" id="Phobius"/>
    </source>
</evidence>
<evidence type="ECO:0000259" key="10">
    <source>
        <dbReference type="Pfam" id="PF00999"/>
    </source>
</evidence>
<evidence type="ECO:0000256" key="7">
    <source>
        <dbReference type="ARBA" id="ARBA00023065"/>
    </source>
</evidence>
<evidence type="ECO:0000256" key="5">
    <source>
        <dbReference type="ARBA" id="ARBA00022692"/>
    </source>
</evidence>
<gene>
    <name evidence="11" type="ORF">FK531_16560</name>
</gene>
<dbReference type="Gene3D" id="1.20.1530.20">
    <property type="match status" value="1"/>
</dbReference>
<protein>
    <submittedName>
        <fullName evidence="11">Cation:proton antiporter</fullName>
    </submittedName>
</protein>
<feature type="transmembrane region" description="Helical" evidence="9">
    <location>
        <begin position="6"/>
        <end position="26"/>
    </location>
</feature>